<dbReference type="Proteomes" id="UP000184280">
    <property type="component" value="Unassembled WGS sequence"/>
</dbReference>
<reference evidence="1 2" key="1">
    <citation type="submission" date="2016-11" db="EMBL/GenBank/DDBJ databases">
        <authorList>
            <person name="Jaros S."/>
            <person name="Januszkiewicz K."/>
            <person name="Wedrychowicz H."/>
        </authorList>
    </citation>
    <scope>NUCLEOTIDE SEQUENCE [LARGE SCALE GENOMIC DNA]</scope>
    <source>
        <strain evidence="1 2">BPI-34</strain>
    </source>
</reference>
<dbReference type="EMBL" id="FRCJ01000001">
    <property type="protein sequence ID" value="SHL72325.1"/>
    <property type="molecule type" value="Genomic_DNA"/>
</dbReference>
<dbReference type="AlphaFoldDB" id="A0A1M7CYR2"/>
<evidence type="ECO:0000313" key="2">
    <source>
        <dbReference type="Proteomes" id="UP000184280"/>
    </source>
</evidence>
<protein>
    <submittedName>
        <fullName evidence="1">Uncharacterized protein</fullName>
    </submittedName>
</protein>
<proteinExistence type="predicted"/>
<dbReference type="RefSeq" id="WP_073042596.1">
    <property type="nucleotide sequence ID" value="NZ_FRCJ01000001.1"/>
</dbReference>
<organism evidence="1 2">
    <name type="scientific">Xylanibacter ruminicola</name>
    <name type="common">Prevotella ruminicola</name>
    <dbReference type="NCBI Taxonomy" id="839"/>
    <lineage>
        <taxon>Bacteria</taxon>
        <taxon>Pseudomonadati</taxon>
        <taxon>Bacteroidota</taxon>
        <taxon>Bacteroidia</taxon>
        <taxon>Bacteroidales</taxon>
        <taxon>Prevotellaceae</taxon>
        <taxon>Xylanibacter</taxon>
    </lineage>
</organism>
<accession>A0A1M7CYR2</accession>
<gene>
    <name evidence="1" type="ORF">SAMN04488494_0570</name>
</gene>
<sequence length="148" mass="17076">MNYDWKDLLKQANEELAQYGTEIKVVTNDRRRSDILIIKSDRDQPLTSAEGLREEDLYESIMNARESANLLIARDAEKLAAKEKLHTYREISDDEATLISKFTDYPLFFLLPDGTIESVKDASDGTFVIREEDYEPAMIQVEEHKEDA</sequence>
<evidence type="ECO:0000313" key="1">
    <source>
        <dbReference type="EMBL" id="SHL72325.1"/>
    </source>
</evidence>
<name>A0A1M7CYR2_XYLRU</name>